<name>A0A078ATD4_STYLE</name>
<dbReference type="InterPro" id="IPR027038">
    <property type="entry name" value="RanGap"/>
</dbReference>
<evidence type="ECO:0000256" key="3">
    <source>
        <dbReference type="ARBA" id="ARBA00022737"/>
    </source>
</evidence>
<dbReference type="InterPro" id="IPR032675">
    <property type="entry name" value="LRR_dom_sf"/>
</dbReference>
<dbReference type="GO" id="GO:0005829">
    <property type="term" value="C:cytosol"/>
    <property type="evidence" value="ECO:0007669"/>
    <property type="project" value="TreeGrafter"/>
</dbReference>
<dbReference type="OMA" id="LCNYNSL"/>
<keyword evidence="2" id="KW-0433">Leucine-rich repeat</keyword>
<proteinExistence type="predicted"/>
<evidence type="ECO:0000256" key="2">
    <source>
        <dbReference type="ARBA" id="ARBA00022614"/>
    </source>
</evidence>
<evidence type="ECO:0000256" key="1">
    <source>
        <dbReference type="ARBA" id="ARBA00022468"/>
    </source>
</evidence>
<dbReference type="GO" id="GO:0031267">
    <property type="term" value="F:small GTPase binding"/>
    <property type="evidence" value="ECO:0007669"/>
    <property type="project" value="TreeGrafter"/>
</dbReference>
<dbReference type="PANTHER" id="PTHR24113">
    <property type="entry name" value="RAN GTPASE-ACTIVATING PROTEIN 1"/>
    <property type="match status" value="1"/>
</dbReference>
<keyword evidence="1" id="KW-0343">GTPase activation</keyword>
<dbReference type="OrthoDB" id="341587at2759"/>
<dbReference type="SUPFAM" id="SSF52047">
    <property type="entry name" value="RNI-like"/>
    <property type="match status" value="1"/>
</dbReference>
<dbReference type="EMBL" id="CCKQ01012505">
    <property type="protein sequence ID" value="CDW84128.1"/>
    <property type="molecule type" value="Genomic_DNA"/>
</dbReference>
<dbReference type="GO" id="GO:0005096">
    <property type="term" value="F:GTPase activator activity"/>
    <property type="evidence" value="ECO:0007669"/>
    <property type="project" value="UniProtKB-KW"/>
</dbReference>
<evidence type="ECO:0000313" key="6">
    <source>
        <dbReference type="Proteomes" id="UP000039865"/>
    </source>
</evidence>
<dbReference type="GO" id="GO:0006913">
    <property type="term" value="P:nucleocytoplasmic transport"/>
    <property type="evidence" value="ECO:0007669"/>
    <property type="project" value="TreeGrafter"/>
</dbReference>
<protein>
    <recommendedName>
        <fullName evidence="7">Leucine rich repeat family protein</fullName>
    </recommendedName>
</protein>
<organism evidence="5 6">
    <name type="scientific">Stylonychia lemnae</name>
    <name type="common">Ciliate</name>
    <dbReference type="NCBI Taxonomy" id="5949"/>
    <lineage>
        <taxon>Eukaryota</taxon>
        <taxon>Sar</taxon>
        <taxon>Alveolata</taxon>
        <taxon>Ciliophora</taxon>
        <taxon>Intramacronucleata</taxon>
        <taxon>Spirotrichea</taxon>
        <taxon>Stichotrichia</taxon>
        <taxon>Sporadotrichida</taxon>
        <taxon>Oxytrichidae</taxon>
        <taxon>Stylonychinae</taxon>
        <taxon>Stylonychia</taxon>
    </lineage>
</organism>
<sequence length="328" mass="37488">MGAKKKKGGGGKKEGDEEDLSVENFMKVYRKKCSDLSCEVSKIIKEKYEEFQEEGEPITKFHIWEEMGWQGVRAFTDALKQVNYPHCRSIRLWKTFCEDEGVRAVVQFLQQCKSVTVLELLDNKITSLGCEFIGKLMHPKTNANIQVLKLDHNDIGGTGVQALCEGLSINKSIVTLSLTYCDIDQSGARSLFELLIYSQSNLEELNLSGNHLRNEGIITIFRGLSINKKLKKIYLADNQFNEHDSVLNAIEQCWMKNKNLGRYDLRYNTLTDYGVGKMTQYLEQASHVFEVEIPERVSKETLESFRERLTANKPKKGKKGKKGKKKKK</sequence>
<dbReference type="AlphaFoldDB" id="A0A078ATD4"/>
<reference evidence="5 6" key="1">
    <citation type="submission" date="2014-06" db="EMBL/GenBank/DDBJ databases">
        <authorList>
            <person name="Swart Estienne"/>
        </authorList>
    </citation>
    <scope>NUCLEOTIDE SEQUENCE [LARGE SCALE GENOMIC DNA]</scope>
    <source>
        <strain evidence="5 6">130c</strain>
    </source>
</reference>
<dbReference type="Proteomes" id="UP000039865">
    <property type="component" value="Unassembled WGS sequence"/>
</dbReference>
<gene>
    <name evidence="5" type="primary">Contig12182.g13015</name>
    <name evidence="5" type="ORF">STYLEM_13185</name>
</gene>
<evidence type="ECO:0000256" key="4">
    <source>
        <dbReference type="SAM" id="MobiDB-lite"/>
    </source>
</evidence>
<dbReference type="Pfam" id="PF13516">
    <property type="entry name" value="LRR_6"/>
    <property type="match status" value="3"/>
</dbReference>
<dbReference type="GO" id="GO:0048471">
    <property type="term" value="C:perinuclear region of cytoplasm"/>
    <property type="evidence" value="ECO:0007669"/>
    <property type="project" value="TreeGrafter"/>
</dbReference>
<dbReference type="InterPro" id="IPR001611">
    <property type="entry name" value="Leu-rich_rpt"/>
</dbReference>
<feature type="compositionally biased region" description="Basic residues" evidence="4">
    <location>
        <begin position="313"/>
        <end position="328"/>
    </location>
</feature>
<feature type="region of interest" description="Disordered" evidence="4">
    <location>
        <begin position="304"/>
        <end position="328"/>
    </location>
</feature>
<dbReference type="GO" id="GO:0005634">
    <property type="term" value="C:nucleus"/>
    <property type="evidence" value="ECO:0007669"/>
    <property type="project" value="TreeGrafter"/>
</dbReference>
<dbReference type="Gene3D" id="3.80.10.10">
    <property type="entry name" value="Ribonuclease Inhibitor"/>
    <property type="match status" value="1"/>
</dbReference>
<dbReference type="SMART" id="SM00368">
    <property type="entry name" value="LRR_RI"/>
    <property type="match status" value="6"/>
</dbReference>
<accession>A0A078ATD4</accession>
<dbReference type="InParanoid" id="A0A078ATD4"/>
<evidence type="ECO:0000313" key="5">
    <source>
        <dbReference type="EMBL" id="CDW84128.1"/>
    </source>
</evidence>
<keyword evidence="3" id="KW-0677">Repeat</keyword>
<keyword evidence="6" id="KW-1185">Reference proteome</keyword>
<evidence type="ECO:0008006" key="7">
    <source>
        <dbReference type="Google" id="ProtNLM"/>
    </source>
</evidence>
<dbReference type="PANTHER" id="PTHR24113:SF12">
    <property type="entry name" value="RAN GTPASE-ACTIVATING PROTEIN 1"/>
    <property type="match status" value="1"/>
</dbReference>